<gene>
    <name evidence="2" type="ORF">JF535_04795</name>
</gene>
<accession>A0ABS3E4N2</accession>
<proteinExistence type="predicted"/>
<evidence type="ECO:0000313" key="3">
    <source>
        <dbReference type="Proteomes" id="UP000664293"/>
    </source>
</evidence>
<name>A0ABS3E4N2_9GAMM</name>
<protein>
    <submittedName>
        <fullName evidence="2">Uncharacterized protein</fullName>
    </submittedName>
</protein>
<keyword evidence="3" id="KW-1185">Reference proteome</keyword>
<keyword evidence="1" id="KW-0732">Signal</keyword>
<reference evidence="2 3" key="1">
    <citation type="submission" date="2020-12" db="EMBL/GenBank/DDBJ databases">
        <title>Oil enriched cultivation method for isolating marine PHA-producing bacteria.</title>
        <authorList>
            <person name="Zheng W."/>
            <person name="Yu S."/>
            <person name="Huang Y."/>
        </authorList>
    </citation>
    <scope>NUCLEOTIDE SEQUENCE [LARGE SCALE GENOMIC DNA]</scope>
    <source>
        <strain evidence="2 3">SN0-2</strain>
    </source>
</reference>
<organism evidence="2 3">
    <name type="scientific">Microbulbifer salipaludis</name>
    <dbReference type="NCBI Taxonomy" id="187980"/>
    <lineage>
        <taxon>Bacteria</taxon>
        <taxon>Pseudomonadati</taxon>
        <taxon>Pseudomonadota</taxon>
        <taxon>Gammaproteobacteria</taxon>
        <taxon>Cellvibrionales</taxon>
        <taxon>Microbulbiferaceae</taxon>
        <taxon>Microbulbifer</taxon>
    </lineage>
</organism>
<evidence type="ECO:0000313" key="2">
    <source>
        <dbReference type="EMBL" id="MBN8430168.1"/>
    </source>
</evidence>
<feature type="signal peptide" evidence="1">
    <location>
        <begin position="1"/>
        <end position="18"/>
    </location>
</feature>
<dbReference type="Proteomes" id="UP000664293">
    <property type="component" value="Unassembled WGS sequence"/>
</dbReference>
<sequence>MKRIIIFLALLMSANVHADKAMVAINSVVSQEEIQLVPGELYVVPKCKRWVLKNTHKLSHESWYQIKGSFKVMSINEVPEQTYYVAKGNIKVIPGFVLGPQQIVVDSGNSVVAFTKAEKEAFWVSEQTMYAGPGVSCG</sequence>
<dbReference type="EMBL" id="JAEKJR010000001">
    <property type="protein sequence ID" value="MBN8430168.1"/>
    <property type="molecule type" value="Genomic_DNA"/>
</dbReference>
<dbReference type="RefSeq" id="WP_206999630.1">
    <property type="nucleotide sequence ID" value="NZ_JAEKJR010000001.1"/>
</dbReference>
<comment type="caution">
    <text evidence="2">The sequence shown here is derived from an EMBL/GenBank/DDBJ whole genome shotgun (WGS) entry which is preliminary data.</text>
</comment>
<evidence type="ECO:0000256" key="1">
    <source>
        <dbReference type="SAM" id="SignalP"/>
    </source>
</evidence>
<feature type="chain" id="PRO_5047329471" evidence="1">
    <location>
        <begin position="19"/>
        <end position="138"/>
    </location>
</feature>